<dbReference type="Gene3D" id="1.20.120.580">
    <property type="entry name" value="bsu32300-like"/>
    <property type="match status" value="1"/>
</dbReference>
<name>A0ABS3C6R0_9BACT</name>
<dbReference type="Proteomes" id="UP000664317">
    <property type="component" value="Unassembled WGS sequence"/>
</dbReference>
<keyword evidence="2" id="KW-1277">Toxin-antitoxin system</keyword>
<organism evidence="7 8">
    <name type="scientific">Algoriphagus oliviformis</name>
    <dbReference type="NCBI Taxonomy" id="2811231"/>
    <lineage>
        <taxon>Bacteria</taxon>
        <taxon>Pseudomonadati</taxon>
        <taxon>Bacteroidota</taxon>
        <taxon>Cytophagia</taxon>
        <taxon>Cytophagales</taxon>
        <taxon>Cyclobacteriaceae</taxon>
        <taxon>Algoriphagus</taxon>
    </lineage>
</organism>
<protein>
    <submittedName>
        <fullName evidence="7">DUF86 domain-containing protein</fullName>
    </submittedName>
</protein>
<evidence type="ECO:0000256" key="6">
    <source>
        <dbReference type="ARBA" id="ARBA00024207"/>
    </source>
</evidence>
<sequence>MQGRLGDRARLGHMLDAIAEIESYLANADLDIFLSNSMMRFASIKQLEIIGEASDHIAPETKLQFSEIEWNQVKGMRNILAHEYFGVDSILVWEIIQIDLPDLKRNLQAILDSI</sequence>
<keyword evidence="1" id="KW-0597">Phosphoprotein</keyword>
<dbReference type="InterPro" id="IPR037038">
    <property type="entry name" value="HepT-like_sf"/>
</dbReference>
<gene>
    <name evidence="7" type="ORF">J0A68_17740</name>
</gene>
<proteinExistence type="inferred from homology"/>
<dbReference type="EMBL" id="JAFKCT010000008">
    <property type="protein sequence ID" value="MBN7812802.1"/>
    <property type="molecule type" value="Genomic_DNA"/>
</dbReference>
<dbReference type="InterPro" id="IPR051813">
    <property type="entry name" value="HepT_RNase_toxin"/>
</dbReference>
<comment type="caution">
    <text evidence="7">The sequence shown here is derived from an EMBL/GenBank/DDBJ whole genome shotgun (WGS) entry which is preliminary data.</text>
</comment>
<evidence type="ECO:0000256" key="3">
    <source>
        <dbReference type="ARBA" id="ARBA00022722"/>
    </source>
</evidence>
<keyword evidence="8" id="KW-1185">Reference proteome</keyword>
<dbReference type="InterPro" id="IPR008201">
    <property type="entry name" value="HepT-like"/>
</dbReference>
<reference evidence="7 8" key="1">
    <citation type="submission" date="2021-03" db="EMBL/GenBank/DDBJ databases">
        <title>novel species isolated from a fishpond in China.</title>
        <authorList>
            <person name="Lu H."/>
            <person name="Cai Z."/>
        </authorList>
    </citation>
    <scope>NUCLEOTIDE SEQUENCE [LARGE SCALE GENOMIC DNA]</scope>
    <source>
        <strain evidence="7 8">H41</strain>
    </source>
</reference>
<comment type="similarity">
    <text evidence="6">Belongs to the HepT RNase toxin family.</text>
</comment>
<evidence type="ECO:0000256" key="4">
    <source>
        <dbReference type="ARBA" id="ARBA00022741"/>
    </source>
</evidence>
<dbReference type="PANTHER" id="PTHR34139:SF1">
    <property type="entry name" value="RNASE MJ1380-RELATED"/>
    <property type="match status" value="1"/>
</dbReference>
<evidence type="ECO:0000256" key="5">
    <source>
        <dbReference type="ARBA" id="ARBA00022801"/>
    </source>
</evidence>
<evidence type="ECO:0000256" key="2">
    <source>
        <dbReference type="ARBA" id="ARBA00022649"/>
    </source>
</evidence>
<keyword evidence="4" id="KW-0547">Nucleotide-binding</keyword>
<dbReference type="RefSeq" id="WP_206579567.1">
    <property type="nucleotide sequence ID" value="NZ_JAFKCT010000008.1"/>
</dbReference>
<dbReference type="PANTHER" id="PTHR34139">
    <property type="entry name" value="UPF0331 PROTEIN MJ0127"/>
    <property type="match status" value="1"/>
</dbReference>
<evidence type="ECO:0000313" key="7">
    <source>
        <dbReference type="EMBL" id="MBN7812802.1"/>
    </source>
</evidence>
<keyword evidence="3" id="KW-0540">Nuclease</keyword>
<evidence type="ECO:0000256" key="1">
    <source>
        <dbReference type="ARBA" id="ARBA00022553"/>
    </source>
</evidence>
<keyword evidence="5" id="KW-0378">Hydrolase</keyword>
<accession>A0ABS3C6R0</accession>
<evidence type="ECO:0000313" key="8">
    <source>
        <dbReference type="Proteomes" id="UP000664317"/>
    </source>
</evidence>
<dbReference type="Pfam" id="PF01934">
    <property type="entry name" value="HepT-like"/>
    <property type="match status" value="1"/>
</dbReference>